<feature type="transmembrane region" description="Helical" evidence="5">
    <location>
        <begin position="130"/>
        <end position="149"/>
    </location>
</feature>
<gene>
    <name evidence="7" type="ORF">EJ08DRAFT_647570</name>
</gene>
<reference evidence="7" key="1">
    <citation type="journal article" date="2020" name="Stud. Mycol.">
        <title>101 Dothideomycetes genomes: a test case for predicting lifestyles and emergence of pathogens.</title>
        <authorList>
            <person name="Haridas S."/>
            <person name="Albert R."/>
            <person name="Binder M."/>
            <person name="Bloem J."/>
            <person name="Labutti K."/>
            <person name="Salamov A."/>
            <person name="Andreopoulos B."/>
            <person name="Baker S."/>
            <person name="Barry K."/>
            <person name="Bills G."/>
            <person name="Bluhm B."/>
            <person name="Cannon C."/>
            <person name="Castanera R."/>
            <person name="Culley D."/>
            <person name="Daum C."/>
            <person name="Ezra D."/>
            <person name="Gonzalez J."/>
            <person name="Henrissat B."/>
            <person name="Kuo A."/>
            <person name="Liang C."/>
            <person name="Lipzen A."/>
            <person name="Lutzoni F."/>
            <person name="Magnuson J."/>
            <person name="Mondo S."/>
            <person name="Nolan M."/>
            <person name="Ohm R."/>
            <person name="Pangilinan J."/>
            <person name="Park H.-J."/>
            <person name="Ramirez L."/>
            <person name="Alfaro M."/>
            <person name="Sun H."/>
            <person name="Tritt A."/>
            <person name="Yoshinaga Y."/>
            <person name="Zwiers L.-H."/>
            <person name="Turgeon B."/>
            <person name="Goodwin S."/>
            <person name="Spatafora J."/>
            <person name="Crous P."/>
            <person name="Grigoriev I."/>
        </authorList>
    </citation>
    <scope>NUCLEOTIDE SEQUENCE</scope>
    <source>
        <strain evidence="7">CBS 130266</strain>
    </source>
</reference>
<keyword evidence="8" id="KW-1185">Reference proteome</keyword>
<evidence type="ECO:0000313" key="8">
    <source>
        <dbReference type="Proteomes" id="UP000800235"/>
    </source>
</evidence>
<dbReference type="Proteomes" id="UP000800235">
    <property type="component" value="Unassembled WGS sequence"/>
</dbReference>
<dbReference type="GO" id="GO:0006488">
    <property type="term" value="P:dolichol-linked oligosaccharide biosynthetic process"/>
    <property type="evidence" value="ECO:0007669"/>
    <property type="project" value="UniProtKB-UniRule"/>
</dbReference>
<keyword evidence="5" id="KW-0256">Endoplasmic reticulum</keyword>
<evidence type="ECO:0000259" key="6">
    <source>
        <dbReference type="Pfam" id="PF02544"/>
    </source>
</evidence>
<proteinExistence type="inferred from homology"/>
<dbReference type="PANTHER" id="PTHR14624">
    <property type="entry name" value="DFG10 PROTEIN"/>
    <property type="match status" value="1"/>
</dbReference>
<keyword evidence="2 5" id="KW-0812">Transmembrane</keyword>
<dbReference type="GO" id="GO:0016095">
    <property type="term" value="P:polyprenol catabolic process"/>
    <property type="evidence" value="ECO:0007669"/>
    <property type="project" value="UniProtKB-UniRule"/>
</dbReference>
<feature type="transmembrane region" description="Helical" evidence="5">
    <location>
        <begin position="6"/>
        <end position="27"/>
    </location>
</feature>
<protein>
    <recommendedName>
        <fullName evidence="5">Polyprenal reductase</fullName>
        <ecNumber evidence="5">1.3.1.94</ecNumber>
    </recommendedName>
</protein>
<evidence type="ECO:0000256" key="2">
    <source>
        <dbReference type="ARBA" id="ARBA00022692"/>
    </source>
</evidence>
<evidence type="ECO:0000256" key="5">
    <source>
        <dbReference type="RuleBase" id="RU367081"/>
    </source>
</evidence>
<comment type="pathway">
    <text evidence="5">Protein modification; protein glycosylation.</text>
</comment>
<comment type="similarity">
    <text evidence="5">Belongs to the steroid 5-alpha reductase family. Polyprenal reductase subfamily.</text>
</comment>
<dbReference type="GO" id="GO:0003865">
    <property type="term" value="F:3-oxo-5-alpha-steroid 4-dehydrogenase activity"/>
    <property type="evidence" value="ECO:0007669"/>
    <property type="project" value="TreeGrafter"/>
</dbReference>
<evidence type="ECO:0000256" key="1">
    <source>
        <dbReference type="ARBA" id="ARBA00004127"/>
    </source>
</evidence>
<comment type="catalytic activity">
    <reaction evidence="5">
        <text>a di-trans,poly-cis-dolichal + NADP(+) = a di-trans,poly-cis-polyprenal + NADPH + H(+)</text>
        <dbReference type="Rhea" id="RHEA:80727"/>
        <dbReference type="Rhea" id="RHEA-COMP:19536"/>
        <dbReference type="Rhea" id="RHEA-COMP:19537"/>
        <dbReference type="ChEBI" id="CHEBI:15378"/>
        <dbReference type="ChEBI" id="CHEBI:57783"/>
        <dbReference type="ChEBI" id="CHEBI:58349"/>
        <dbReference type="ChEBI" id="CHEBI:231623"/>
        <dbReference type="ChEBI" id="CHEBI:231637"/>
        <dbReference type="EC" id="1.3.1.94"/>
    </reaction>
    <physiologicalReaction direction="right-to-left" evidence="5">
        <dbReference type="Rhea" id="RHEA:80729"/>
    </physiologicalReaction>
</comment>
<feature type="transmembrane region" description="Helical" evidence="5">
    <location>
        <begin position="227"/>
        <end position="248"/>
    </location>
</feature>
<dbReference type="EC" id="1.3.1.94" evidence="5"/>
<dbReference type="GO" id="GO:0005789">
    <property type="term" value="C:endoplasmic reticulum membrane"/>
    <property type="evidence" value="ECO:0007669"/>
    <property type="project" value="UniProtKB-SubCell"/>
</dbReference>
<keyword evidence="5" id="KW-0560">Oxidoreductase</keyword>
<feature type="domain" description="3-oxo-5-alpha-steroid 4-dehydrogenase C-terminal" evidence="6">
    <location>
        <begin position="128"/>
        <end position="275"/>
    </location>
</feature>
<comment type="subcellular location">
    <subcellularLocation>
        <location evidence="1">Endomembrane system</location>
        <topology evidence="1">Multi-pass membrane protein</topology>
    </subcellularLocation>
    <subcellularLocation>
        <location evidence="5">Endoplasmic reticulum membrane</location>
    </subcellularLocation>
</comment>
<dbReference type="GO" id="GO:0160198">
    <property type="term" value="F:polyprenal reductase activity"/>
    <property type="evidence" value="ECO:0007669"/>
    <property type="project" value="UniProtKB-EC"/>
</dbReference>
<comment type="caution">
    <text evidence="7">The sequence shown here is derived from an EMBL/GenBank/DDBJ whole genome shotgun (WGS) entry which is preliminary data.</text>
</comment>
<evidence type="ECO:0000256" key="3">
    <source>
        <dbReference type="ARBA" id="ARBA00022989"/>
    </source>
</evidence>
<feature type="transmembrane region" description="Helical" evidence="5">
    <location>
        <begin position="161"/>
        <end position="180"/>
    </location>
</feature>
<evidence type="ECO:0000313" key="7">
    <source>
        <dbReference type="EMBL" id="KAF2433189.1"/>
    </source>
</evidence>
<dbReference type="PROSITE" id="PS50244">
    <property type="entry name" value="S5A_REDUCTASE"/>
    <property type="match status" value="1"/>
</dbReference>
<evidence type="ECO:0000256" key="4">
    <source>
        <dbReference type="ARBA" id="ARBA00023136"/>
    </source>
</evidence>
<dbReference type="GO" id="GO:0102389">
    <property type="term" value="F:polyprenol reductase activity"/>
    <property type="evidence" value="ECO:0007669"/>
    <property type="project" value="UniProtKB-UniRule"/>
</dbReference>
<dbReference type="InterPro" id="IPR039698">
    <property type="entry name" value="Dfg10/SRD5A3"/>
</dbReference>
<dbReference type="InterPro" id="IPR001104">
    <property type="entry name" value="3-oxo-5_a-steroid_4-DH_C"/>
</dbReference>
<keyword evidence="3 5" id="KW-1133">Transmembrane helix</keyword>
<feature type="transmembrane region" description="Helical" evidence="5">
    <location>
        <begin position="200"/>
        <end position="221"/>
    </location>
</feature>
<accession>A0A9P4U044</accession>
<dbReference type="OrthoDB" id="541710at2759"/>
<sequence length="275" mass="31124">MDAATVVVLIRTYFLLTTAATVVTYTVPGLNERFLAYGARNASPSPNKRSDVDVVEDNRVSSLLDRLASITVPHSWFKHFYLVGLLLTGYWAYTVPEARNASTLLMGCHHVRRLLESLFLTRSSASRMHVTHWIMGLGFYVVLSVATWIEDYATPEQPARPWNLVGTGLFLAASTAQFSYHKHLAQLPRAPNYQLPTHAYFNYTVTPHYFLECVEYLALAIRTAREGIFNTTIYCALIFVVVNLGITAQGTRTWYEKRFGEDRISGKATMVPFIW</sequence>
<dbReference type="EMBL" id="MU007022">
    <property type="protein sequence ID" value="KAF2433189.1"/>
    <property type="molecule type" value="Genomic_DNA"/>
</dbReference>
<dbReference type="AlphaFoldDB" id="A0A9P4U044"/>
<dbReference type="Pfam" id="PF02544">
    <property type="entry name" value="Steroid_dh"/>
    <property type="match status" value="1"/>
</dbReference>
<name>A0A9P4U044_9PEZI</name>
<organism evidence="7 8">
    <name type="scientific">Tothia fuscella</name>
    <dbReference type="NCBI Taxonomy" id="1048955"/>
    <lineage>
        <taxon>Eukaryota</taxon>
        <taxon>Fungi</taxon>
        <taxon>Dikarya</taxon>
        <taxon>Ascomycota</taxon>
        <taxon>Pezizomycotina</taxon>
        <taxon>Dothideomycetes</taxon>
        <taxon>Pleosporomycetidae</taxon>
        <taxon>Venturiales</taxon>
        <taxon>Cylindrosympodiaceae</taxon>
        <taxon>Tothia</taxon>
    </lineage>
</organism>
<keyword evidence="5" id="KW-0521">NADP</keyword>
<dbReference type="PANTHER" id="PTHR14624:SF0">
    <property type="entry name" value="POLYPRENOL REDUCTASE"/>
    <property type="match status" value="1"/>
</dbReference>
<comment type="function">
    <text evidence="5">Plays a key role in early steps of protein N-linked glycosylation by being involved in the conversion of polyprenol into dolichol. Acts as a polyprenal reductase that mediates the reduction of polyprenal into dolichal in a NADP-dependent mechanism. Dolichols are required for the synthesis of dolichol-linked monosaccharides and the oligosaccharide precursor used for N-glycosylation.</text>
</comment>
<keyword evidence="4 5" id="KW-0472">Membrane</keyword>